<feature type="transmembrane region" description="Helical" evidence="1">
    <location>
        <begin position="64"/>
        <end position="83"/>
    </location>
</feature>
<keyword evidence="1" id="KW-0812">Transmembrane</keyword>
<feature type="transmembrane region" description="Helical" evidence="1">
    <location>
        <begin position="104"/>
        <end position="125"/>
    </location>
</feature>
<sequence length="155" mass="17031">MSLRLRLCLPSDLFHLLGIPRRTEFLVSVGGRPHRRDISRPPPSFLVQSQVAVGGTSFIPSSSFSFIFLFAHAGSGSVSLFQGGGRRSGGRRRLDTLCNPLCNLFFDLMLVNLMHIILFLTVIATICMQDYTEAATVVFLFCVADGSFAKAKPFS</sequence>
<gene>
    <name evidence="2" type="ORF">MERR_LOCUS45619</name>
</gene>
<reference evidence="2" key="1">
    <citation type="submission" date="2020-01" db="EMBL/GenBank/DDBJ databases">
        <authorList>
            <person name="Mishra B."/>
        </authorList>
    </citation>
    <scope>NUCLEOTIDE SEQUENCE [LARGE SCALE GENOMIC DNA]</scope>
</reference>
<organism evidence="2 3">
    <name type="scientific">Microthlaspi erraticum</name>
    <dbReference type="NCBI Taxonomy" id="1685480"/>
    <lineage>
        <taxon>Eukaryota</taxon>
        <taxon>Viridiplantae</taxon>
        <taxon>Streptophyta</taxon>
        <taxon>Embryophyta</taxon>
        <taxon>Tracheophyta</taxon>
        <taxon>Spermatophyta</taxon>
        <taxon>Magnoliopsida</taxon>
        <taxon>eudicotyledons</taxon>
        <taxon>Gunneridae</taxon>
        <taxon>Pentapetalae</taxon>
        <taxon>rosids</taxon>
        <taxon>malvids</taxon>
        <taxon>Brassicales</taxon>
        <taxon>Brassicaceae</taxon>
        <taxon>Coluteocarpeae</taxon>
        <taxon>Microthlaspi</taxon>
    </lineage>
</organism>
<proteinExistence type="predicted"/>
<protein>
    <submittedName>
        <fullName evidence="2">Uncharacterized protein</fullName>
    </submittedName>
</protein>
<dbReference type="Proteomes" id="UP000467841">
    <property type="component" value="Unassembled WGS sequence"/>
</dbReference>
<evidence type="ECO:0000256" key="1">
    <source>
        <dbReference type="SAM" id="Phobius"/>
    </source>
</evidence>
<keyword evidence="1" id="KW-1133">Transmembrane helix</keyword>
<accession>A0A6D2LBB4</accession>
<comment type="caution">
    <text evidence="2">The sequence shown here is derived from an EMBL/GenBank/DDBJ whole genome shotgun (WGS) entry which is preliminary data.</text>
</comment>
<keyword evidence="1" id="KW-0472">Membrane</keyword>
<dbReference type="AlphaFoldDB" id="A0A6D2LBB4"/>
<keyword evidence="3" id="KW-1185">Reference proteome</keyword>
<evidence type="ECO:0000313" key="2">
    <source>
        <dbReference type="EMBL" id="CAA7058383.1"/>
    </source>
</evidence>
<name>A0A6D2LBB4_9BRAS</name>
<dbReference type="EMBL" id="CACVBM020001718">
    <property type="protein sequence ID" value="CAA7058383.1"/>
    <property type="molecule type" value="Genomic_DNA"/>
</dbReference>
<evidence type="ECO:0000313" key="3">
    <source>
        <dbReference type="Proteomes" id="UP000467841"/>
    </source>
</evidence>